<proteinExistence type="predicted"/>
<feature type="chain" id="PRO_5045799353" evidence="5">
    <location>
        <begin position="27"/>
        <end position="213"/>
    </location>
</feature>
<dbReference type="Pfam" id="PF03544">
    <property type="entry name" value="TonB_C"/>
    <property type="match status" value="1"/>
</dbReference>
<evidence type="ECO:0000256" key="4">
    <source>
        <dbReference type="ARBA" id="ARBA00023136"/>
    </source>
</evidence>
<dbReference type="SUPFAM" id="SSF81901">
    <property type="entry name" value="HCP-like"/>
    <property type="match status" value="1"/>
</dbReference>
<dbReference type="RefSeq" id="WP_258816029.1">
    <property type="nucleotide sequence ID" value="NZ_JANUGW010000004.1"/>
</dbReference>
<evidence type="ECO:0000256" key="2">
    <source>
        <dbReference type="ARBA" id="ARBA00022692"/>
    </source>
</evidence>
<sequence length="213" mass="23348">MTFSASKCLLAAAALAGAALSFTASAECSKPRYPQESLRQREEGVAIVAFLVHADGTVERSVVLVSTGFPALDRRTQEALGKCLFKPATENGKPVEVWQPVQYFWKLDDDVDMVRAKHVAAEAAREGDVNALYRLSILLNAAPKSDADREKAFVLLRSAAERGAAAAQYELGRRYEKGDKIEANLEEAMRWYEKAAAQGDVLAIQRLRMGFVP</sequence>
<protein>
    <submittedName>
        <fullName evidence="7">TonB family protein</fullName>
    </submittedName>
</protein>
<dbReference type="InterPro" id="IPR011990">
    <property type="entry name" value="TPR-like_helical_dom_sf"/>
</dbReference>
<name>A0ABT1ZNC4_9BURK</name>
<evidence type="ECO:0000313" key="7">
    <source>
        <dbReference type="EMBL" id="MCS0581427.1"/>
    </source>
</evidence>
<dbReference type="SUPFAM" id="SSF74653">
    <property type="entry name" value="TolA/TonB C-terminal domain"/>
    <property type="match status" value="1"/>
</dbReference>
<dbReference type="Gene3D" id="1.25.40.10">
    <property type="entry name" value="Tetratricopeptide repeat domain"/>
    <property type="match status" value="1"/>
</dbReference>
<dbReference type="PANTHER" id="PTHR11102">
    <property type="entry name" value="SEL-1-LIKE PROTEIN"/>
    <property type="match status" value="1"/>
</dbReference>
<feature type="domain" description="TonB C-terminal" evidence="6">
    <location>
        <begin position="18"/>
        <end position="112"/>
    </location>
</feature>
<dbReference type="PANTHER" id="PTHR11102:SF160">
    <property type="entry name" value="ERAD-ASSOCIATED E3 UBIQUITIN-PROTEIN LIGASE COMPONENT HRD3"/>
    <property type="match status" value="1"/>
</dbReference>
<reference evidence="7 8" key="1">
    <citation type="submission" date="2022-08" db="EMBL/GenBank/DDBJ databases">
        <title>Reclassification of Massilia species as members of the genera Telluria, Duganella, Pseudoduganella, Mokoshia gen. nov. and Zemynaea gen. nov. using orthogonal and non-orthogonal genome-based approaches.</title>
        <authorList>
            <person name="Bowman J.P."/>
        </authorList>
    </citation>
    <scope>NUCLEOTIDE SEQUENCE [LARGE SCALE GENOMIC DNA]</scope>
    <source>
        <strain evidence="7 8">JCM 31316</strain>
    </source>
</reference>
<dbReference type="InterPro" id="IPR006260">
    <property type="entry name" value="TonB/TolA_C"/>
</dbReference>
<comment type="subcellular location">
    <subcellularLocation>
        <location evidence="1">Membrane</location>
        <topology evidence="1">Single-pass membrane protein</topology>
    </subcellularLocation>
</comment>
<keyword evidence="5" id="KW-0732">Signal</keyword>
<dbReference type="Proteomes" id="UP001204151">
    <property type="component" value="Unassembled WGS sequence"/>
</dbReference>
<dbReference type="SMART" id="SM00671">
    <property type="entry name" value="SEL1"/>
    <property type="match status" value="2"/>
</dbReference>
<organism evidence="7 8">
    <name type="scientific">Massilia pinisoli</name>
    <dbReference type="NCBI Taxonomy" id="1772194"/>
    <lineage>
        <taxon>Bacteria</taxon>
        <taxon>Pseudomonadati</taxon>
        <taxon>Pseudomonadota</taxon>
        <taxon>Betaproteobacteria</taxon>
        <taxon>Burkholderiales</taxon>
        <taxon>Oxalobacteraceae</taxon>
        <taxon>Telluria group</taxon>
        <taxon>Massilia</taxon>
    </lineage>
</organism>
<comment type="caution">
    <text evidence="7">The sequence shown here is derived from an EMBL/GenBank/DDBJ whole genome shotgun (WGS) entry which is preliminary data.</text>
</comment>
<dbReference type="InterPro" id="IPR006597">
    <property type="entry name" value="Sel1-like"/>
</dbReference>
<dbReference type="PROSITE" id="PS52015">
    <property type="entry name" value="TONB_CTD"/>
    <property type="match status" value="1"/>
</dbReference>
<gene>
    <name evidence="7" type="ORF">NX784_07480</name>
</gene>
<dbReference type="NCBIfam" id="TIGR01352">
    <property type="entry name" value="tonB_Cterm"/>
    <property type="match status" value="1"/>
</dbReference>
<dbReference type="InterPro" id="IPR050767">
    <property type="entry name" value="Sel1_AlgK"/>
</dbReference>
<keyword evidence="4" id="KW-0472">Membrane</keyword>
<evidence type="ECO:0000256" key="1">
    <source>
        <dbReference type="ARBA" id="ARBA00004167"/>
    </source>
</evidence>
<feature type="signal peptide" evidence="5">
    <location>
        <begin position="1"/>
        <end position="26"/>
    </location>
</feature>
<keyword evidence="8" id="KW-1185">Reference proteome</keyword>
<keyword evidence="3" id="KW-1133">Transmembrane helix</keyword>
<evidence type="ECO:0000313" key="8">
    <source>
        <dbReference type="Proteomes" id="UP001204151"/>
    </source>
</evidence>
<accession>A0ABT1ZNC4</accession>
<evidence type="ECO:0000256" key="3">
    <source>
        <dbReference type="ARBA" id="ARBA00022989"/>
    </source>
</evidence>
<evidence type="ECO:0000256" key="5">
    <source>
        <dbReference type="SAM" id="SignalP"/>
    </source>
</evidence>
<dbReference type="InterPro" id="IPR037682">
    <property type="entry name" value="TonB_C"/>
</dbReference>
<keyword evidence="2" id="KW-0812">Transmembrane</keyword>
<dbReference type="EMBL" id="JANUGW010000004">
    <property type="protein sequence ID" value="MCS0581427.1"/>
    <property type="molecule type" value="Genomic_DNA"/>
</dbReference>
<dbReference type="Pfam" id="PF08238">
    <property type="entry name" value="Sel1"/>
    <property type="match status" value="2"/>
</dbReference>
<evidence type="ECO:0000259" key="6">
    <source>
        <dbReference type="PROSITE" id="PS52015"/>
    </source>
</evidence>